<dbReference type="Proteomes" id="UP000292459">
    <property type="component" value="Unassembled WGS sequence"/>
</dbReference>
<reference evidence="2 3" key="1">
    <citation type="submission" date="2018-11" db="EMBL/GenBank/DDBJ databases">
        <title>Whole genome sequencing of an environmental sample.</title>
        <authorList>
            <person name="Sarangi A.N."/>
            <person name="Singh D."/>
            <person name="Tripathy S."/>
        </authorList>
    </citation>
    <scope>NUCLEOTIDE SEQUENCE [LARGE SCALE GENOMIC DNA]</scope>
    <source>
        <strain evidence="2 3">Lakshadweep</strain>
    </source>
</reference>
<dbReference type="InterPro" id="IPR007393">
    <property type="entry name" value="YlxR_dom"/>
</dbReference>
<sequence>MKPNHRRCVSCRAIAPKPNLWRVVRQHDTGTVQLDQGLGRSAYLCPTTSCLSMAQKKNRLSKALRVSVSETIYQQLWQRLQSSSSLETGSNRSMTQS</sequence>
<protein>
    <submittedName>
        <fullName evidence="2">YlxR family protein</fullName>
    </submittedName>
</protein>
<name>A0A4Q7EH42_9CYAN</name>
<dbReference type="Gene3D" id="3.30.1230.10">
    <property type="entry name" value="YlxR-like"/>
    <property type="match status" value="1"/>
</dbReference>
<dbReference type="Pfam" id="PF04296">
    <property type="entry name" value="YlxR"/>
    <property type="match status" value="1"/>
</dbReference>
<evidence type="ECO:0000313" key="2">
    <source>
        <dbReference type="EMBL" id="RZM82427.1"/>
    </source>
</evidence>
<evidence type="ECO:0000259" key="1">
    <source>
        <dbReference type="Pfam" id="PF04296"/>
    </source>
</evidence>
<accession>A0A4Q7EH42</accession>
<dbReference type="AlphaFoldDB" id="A0A4Q7EH42"/>
<dbReference type="OrthoDB" id="426849at2"/>
<dbReference type="InterPro" id="IPR035931">
    <property type="entry name" value="YlxR-like_sf"/>
</dbReference>
<dbReference type="EMBL" id="QVFV01000001">
    <property type="protein sequence ID" value="RZM82427.1"/>
    <property type="molecule type" value="Genomic_DNA"/>
</dbReference>
<dbReference type="PANTHER" id="PTHR34215">
    <property type="entry name" value="BLL0784 PROTEIN"/>
    <property type="match status" value="1"/>
</dbReference>
<comment type="caution">
    <text evidence="2">The sequence shown here is derived from an EMBL/GenBank/DDBJ whole genome shotgun (WGS) entry which is preliminary data.</text>
</comment>
<organism evidence="2 3">
    <name type="scientific">Leptolyngbya iicbica LK</name>
    <dbReference type="NCBI Taxonomy" id="2294035"/>
    <lineage>
        <taxon>Bacteria</taxon>
        <taxon>Bacillati</taxon>
        <taxon>Cyanobacteriota</taxon>
        <taxon>Cyanophyceae</taxon>
        <taxon>Leptolyngbyales</taxon>
        <taxon>Leptolyngbyaceae</taxon>
        <taxon>Leptolyngbya group</taxon>
        <taxon>Leptolyngbya</taxon>
        <taxon>Leptolyngbya iicbica</taxon>
    </lineage>
</organism>
<gene>
    <name evidence="2" type="ORF">DYY88_04055</name>
</gene>
<dbReference type="SUPFAM" id="SSF64376">
    <property type="entry name" value="YlxR-like"/>
    <property type="match status" value="1"/>
</dbReference>
<dbReference type="PANTHER" id="PTHR34215:SF1">
    <property type="entry name" value="YLXR DOMAIN-CONTAINING PROTEIN"/>
    <property type="match status" value="1"/>
</dbReference>
<proteinExistence type="predicted"/>
<keyword evidence="3" id="KW-1185">Reference proteome</keyword>
<evidence type="ECO:0000313" key="3">
    <source>
        <dbReference type="Proteomes" id="UP000292459"/>
    </source>
</evidence>
<feature type="domain" description="YlxR" evidence="1">
    <location>
        <begin position="6"/>
        <end position="78"/>
    </location>
</feature>
<dbReference type="InterPro" id="IPR037465">
    <property type="entry name" value="YlxR"/>
</dbReference>